<name>A0ABN9UQK4_9DINO</name>
<comment type="caution">
    <text evidence="3">The sequence shown here is derived from an EMBL/GenBank/DDBJ whole genome shotgun (WGS) entry which is preliminary data.</text>
</comment>
<dbReference type="Proteomes" id="UP001189429">
    <property type="component" value="Unassembled WGS sequence"/>
</dbReference>
<feature type="signal peptide" evidence="2">
    <location>
        <begin position="1"/>
        <end position="20"/>
    </location>
</feature>
<sequence>MPGLRRLLARVALLFSTVSQLPWVELPGVPGKPRLPAVPDLALPDVPLADGAPAPEPARGEPTAEAGSTRSGWGEGLFDLVTLGLHFFSVALQVLWFAISRGEWALVLYAGGPRWHQRRIWGHLAPPQAGQSDADFYLISTPDHDVYEEDYGRDSQDVLAIRFTDGQRDLAGLDANQVYRFRRALTPAQTAAIRVALDQVGDETYLARERATGSWEAFDFTLAAAPGPRAAAAAGGHGAGGGAPAAAGLAGVAPARGPGLGGGLGAGAAAAAAAAPPAGAAPAAGQQGADGVAALFAPPPAPEWVMVETTSARARGTVVQLNGSERLGGDVGVMRVAEGWICIRQVSINLALYASAESGHDCRLLGLPLQVDGHRERLQFRDAVARFTESGLVGWPLEGPRTVGWCCVFIDRRRGGPLEHFHQFKSYYHLTNDDYGITHYESIMRMIEFLACWDHVNLPDLVGVEVAMRQAQLYEYIYAMESEGSVAGAAGPGEGEKDGKKSKGRGGGRGRGLSRFAFLDEASVFTGTSKEDGRMMVCPSLLHHVAAMVERGAGILKASRKAKEERRALSGA</sequence>
<organism evidence="3 4">
    <name type="scientific">Prorocentrum cordatum</name>
    <dbReference type="NCBI Taxonomy" id="2364126"/>
    <lineage>
        <taxon>Eukaryota</taxon>
        <taxon>Sar</taxon>
        <taxon>Alveolata</taxon>
        <taxon>Dinophyceae</taxon>
        <taxon>Prorocentrales</taxon>
        <taxon>Prorocentraceae</taxon>
        <taxon>Prorocentrum</taxon>
    </lineage>
</organism>
<keyword evidence="4" id="KW-1185">Reference proteome</keyword>
<feature type="region of interest" description="Disordered" evidence="1">
    <location>
        <begin position="49"/>
        <end position="70"/>
    </location>
</feature>
<gene>
    <name evidence="3" type="ORF">PCOR1329_LOCUS50726</name>
</gene>
<feature type="region of interest" description="Disordered" evidence="1">
    <location>
        <begin position="488"/>
        <end position="509"/>
    </location>
</feature>
<feature type="chain" id="PRO_5045671564" evidence="2">
    <location>
        <begin position="21"/>
        <end position="572"/>
    </location>
</feature>
<accession>A0ABN9UQK4</accession>
<evidence type="ECO:0000256" key="1">
    <source>
        <dbReference type="SAM" id="MobiDB-lite"/>
    </source>
</evidence>
<reference evidence="3" key="1">
    <citation type="submission" date="2023-10" db="EMBL/GenBank/DDBJ databases">
        <authorList>
            <person name="Chen Y."/>
            <person name="Shah S."/>
            <person name="Dougan E. K."/>
            <person name="Thang M."/>
            <person name="Chan C."/>
        </authorList>
    </citation>
    <scope>NUCLEOTIDE SEQUENCE [LARGE SCALE GENOMIC DNA]</scope>
</reference>
<proteinExistence type="predicted"/>
<protein>
    <submittedName>
        <fullName evidence="3">Uncharacterized protein</fullName>
    </submittedName>
</protein>
<evidence type="ECO:0000313" key="4">
    <source>
        <dbReference type="Proteomes" id="UP001189429"/>
    </source>
</evidence>
<evidence type="ECO:0000256" key="2">
    <source>
        <dbReference type="SAM" id="SignalP"/>
    </source>
</evidence>
<dbReference type="EMBL" id="CAUYUJ010016142">
    <property type="protein sequence ID" value="CAK0862268.1"/>
    <property type="molecule type" value="Genomic_DNA"/>
</dbReference>
<keyword evidence="2" id="KW-0732">Signal</keyword>
<evidence type="ECO:0000313" key="3">
    <source>
        <dbReference type="EMBL" id="CAK0862268.1"/>
    </source>
</evidence>